<name>A0A0C2IQG6_THEKT</name>
<keyword evidence="1" id="KW-1133">Transmembrane helix</keyword>
<reference evidence="2 3" key="1">
    <citation type="journal article" date="2014" name="Genome Biol. Evol.">
        <title>The genome of the myxosporean Thelohanellus kitauei shows adaptations to nutrient acquisition within its fish host.</title>
        <authorList>
            <person name="Yang Y."/>
            <person name="Xiong J."/>
            <person name="Zhou Z."/>
            <person name="Huo F."/>
            <person name="Miao W."/>
            <person name="Ran C."/>
            <person name="Liu Y."/>
            <person name="Zhang J."/>
            <person name="Feng J."/>
            <person name="Wang M."/>
            <person name="Wang M."/>
            <person name="Wang L."/>
            <person name="Yao B."/>
        </authorList>
    </citation>
    <scope>NUCLEOTIDE SEQUENCE [LARGE SCALE GENOMIC DNA]</scope>
    <source>
        <strain evidence="2">Wuqing</strain>
    </source>
</reference>
<protein>
    <submittedName>
        <fullName evidence="2">Uncharacterized protein</fullName>
    </submittedName>
</protein>
<evidence type="ECO:0000313" key="3">
    <source>
        <dbReference type="Proteomes" id="UP000031668"/>
    </source>
</evidence>
<feature type="transmembrane region" description="Helical" evidence="1">
    <location>
        <begin position="51"/>
        <end position="69"/>
    </location>
</feature>
<comment type="caution">
    <text evidence="2">The sequence shown here is derived from an EMBL/GenBank/DDBJ whole genome shotgun (WGS) entry which is preliminary data.</text>
</comment>
<dbReference type="EMBL" id="JWZT01003122">
    <property type="protein sequence ID" value="KII67694.1"/>
    <property type="molecule type" value="Genomic_DNA"/>
</dbReference>
<evidence type="ECO:0000256" key="1">
    <source>
        <dbReference type="SAM" id="Phobius"/>
    </source>
</evidence>
<proteinExistence type="predicted"/>
<accession>A0A0C2IQG6</accession>
<dbReference type="AlphaFoldDB" id="A0A0C2IQG6"/>
<dbReference type="Proteomes" id="UP000031668">
    <property type="component" value="Unassembled WGS sequence"/>
</dbReference>
<gene>
    <name evidence="2" type="ORF">RF11_07321</name>
</gene>
<sequence length="289" mass="33682">MGRKKNEKSNLPDGVKRITHRSLNLGQEIINISLAQKDKSRFVEISNTKEGLIYPPIIVPLCLMSYFLTNLNKILNYFDKHEIQQPDKVQTIYHCGFKSPEKRSYQFKALVCMDTAVLHITYLFVDMSSELFLPSNCLKRFIDVFRELKTKNICLDAFEDQNLQLSGYLKDLWKYFYTYNPSYNPTFTKSVNMLYGYNGRSDYQKEPINVLVKPFSEPIMCGEKSYSVSIVEKRGVYVRITEKDENDDNKYSILLPLTKVDIFLDLMKLVRSHSNVLECESSYIQSSLI</sequence>
<keyword evidence="1" id="KW-0812">Transmembrane</keyword>
<dbReference type="Gene3D" id="3.30.2450.30">
    <property type="match status" value="1"/>
</dbReference>
<keyword evidence="1" id="KW-0472">Membrane</keyword>
<evidence type="ECO:0000313" key="2">
    <source>
        <dbReference type="EMBL" id="KII67694.1"/>
    </source>
</evidence>
<organism evidence="2 3">
    <name type="scientific">Thelohanellus kitauei</name>
    <name type="common">Myxosporean</name>
    <dbReference type="NCBI Taxonomy" id="669202"/>
    <lineage>
        <taxon>Eukaryota</taxon>
        <taxon>Metazoa</taxon>
        <taxon>Cnidaria</taxon>
        <taxon>Myxozoa</taxon>
        <taxon>Myxosporea</taxon>
        <taxon>Bivalvulida</taxon>
        <taxon>Platysporina</taxon>
        <taxon>Myxobolidae</taxon>
        <taxon>Thelohanellus</taxon>
    </lineage>
</organism>
<keyword evidence="3" id="KW-1185">Reference proteome</keyword>